<name>A0A3N2PUB7_SODAK</name>
<dbReference type="EMBL" id="ML119056">
    <property type="protein sequence ID" value="ROT37916.1"/>
    <property type="molecule type" value="Genomic_DNA"/>
</dbReference>
<dbReference type="AlphaFoldDB" id="A0A3N2PUB7"/>
<gene>
    <name evidence="1" type="ORF">SODALDRAFT_247675</name>
</gene>
<evidence type="ECO:0000313" key="2">
    <source>
        <dbReference type="Proteomes" id="UP000272025"/>
    </source>
</evidence>
<dbReference type="RefSeq" id="XP_028465722.1">
    <property type="nucleotide sequence ID" value="XM_028607402.1"/>
</dbReference>
<sequence length="61" mass="6763">LAHPSVGVCIQTGQTFTIRAENPGEVPSFELLELQWNLLRIAAVCEVAKATDEDYKEDTDE</sequence>
<accession>A0A3N2PUB7</accession>
<evidence type="ECO:0000313" key="1">
    <source>
        <dbReference type="EMBL" id="ROT37916.1"/>
    </source>
</evidence>
<dbReference type="OrthoDB" id="4582618at2759"/>
<keyword evidence="2" id="KW-1185">Reference proteome</keyword>
<organism evidence="1 2">
    <name type="scientific">Sodiomyces alkalinus (strain CBS 110278 / VKM F-3762 / F11)</name>
    <name type="common">Alkaliphilic filamentous fungus</name>
    <dbReference type="NCBI Taxonomy" id="1314773"/>
    <lineage>
        <taxon>Eukaryota</taxon>
        <taxon>Fungi</taxon>
        <taxon>Dikarya</taxon>
        <taxon>Ascomycota</taxon>
        <taxon>Pezizomycotina</taxon>
        <taxon>Sordariomycetes</taxon>
        <taxon>Hypocreomycetidae</taxon>
        <taxon>Glomerellales</taxon>
        <taxon>Plectosphaerellaceae</taxon>
        <taxon>Sodiomyces</taxon>
    </lineage>
</organism>
<feature type="non-terminal residue" evidence="1">
    <location>
        <position position="1"/>
    </location>
</feature>
<reference evidence="1 2" key="1">
    <citation type="journal article" date="2018" name="Mol. Ecol.">
        <title>The obligate alkalophilic soda-lake fungus Sodiomyces alkalinus has shifted to a protein diet.</title>
        <authorList>
            <person name="Grum-Grzhimaylo A.A."/>
            <person name="Falkoski D.L."/>
            <person name="van den Heuvel J."/>
            <person name="Valero-Jimenez C.A."/>
            <person name="Min B."/>
            <person name="Choi I.G."/>
            <person name="Lipzen A."/>
            <person name="Daum C.G."/>
            <person name="Aanen D.K."/>
            <person name="Tsang A."/>
            <person name="Henrissat B."/>
            <person name="Bilanenko E.N."/>
            <person name="de Vries R.P."/>
            <person name="van Kan J.A.L."/>
            <person name="Grigoriev I.V."/>
            <person name="Debets A.J.M."/>
        </authorList>
    </citation>
    <scope>NUCLEOTIDE SEQUENCE [LARGE SCALE GENOMIC DNA]</scope>
    <source>
        <strain evidence="1 2">F11</strain>
    </source>
</reference>
<dbReference type="GeneID" id="39575880"/>
<feature type="non-terminal residue" evidence="1">
    <location>
        <position position="61"/>
    </location>
</feature>
<proteinExistence type="predicted"/>
<protein>
    <submittedName>
        <fullName evidence="1">Uncharacterized protein</fullName>
    </submittedName>
</protein>
<dbReference type="Proteomes" id="UP000272025">
    <property type="component" value="Unassembled WGS sequence"/>
</dbReference>